<feature type="domain" description="Peptidase S11 D-alanyl-D-alanine carboxypeptidase A N-terminal" evidence="9">
    <location>
        <begin position="138"/>
        <end position="362"/>
    </location>
</feature>
<evidence type="ECO:0000256" key="1">
    <source>
        <dbReference type="ARBA" id="ARBA00007164"/>
    </source>
</evidence>
<reference evidence="10 11" key="1">
    <citation type="submission" date="2020-11" db="EMBL/GenBank/DDBJ databases">
        <title>WGS of Herminiimonas contaminans strain Marseille-Q4544 isolated from planarians Schmidtea mediterranea.</title>
        <authorList>
            <person name="Kangale L."/>
        </authorList>
    </citation>
    <scope>NUCLEOTIDE SEQUENCE [LARGE SCALE GENOMIC DNA]</scope>
    <source>
        <strain evidence="10 11">Marseille-Q4544</strain>
    </source>
</reference>
<comment type="caution">
    <text evidence="10">The sequence shown here is derived from an EMBL/GenBank/DDBJ whole genome shotgun (WGS) entry which is preliminary data.</text>
</comment>
<dbReference type="PANTHER" id="PTHR21581:SF26">
    <property type="entry name" value="D-ALANYL-D-ALANINE ENDOPEPTIDASE"/>
    <property type="match status" value="1"/>
</dbReference>
<keyword evidence="11" id="KW-1185">Reference proteome</keyword>
<dbReference type="NCBIfam" id="NF008668">
    <property type="entry name" value="PRK11669.1"/>
    <property type="match status" value="1"/>
</dbReference>
<comment type="similarity">
    <text evidence="1 7">Belongs to the peptidase S11 family.</text>
</comment>
<evidence type="ECO:0000313" key="11">
    <source>
        <dbReference type="Proteomes" id="UP000657372"/>
    </source>
</evidence>
<name>A0ABS0EMS7_9BURK</name>
<evidence type="ECO:0000256" key="4">
    <source>
        <dbReference type="ARBA" id="ARBA00022960"/>
    </source>
</evidence>
<evidence type="ECO:0000259" key="9">
    <source>
        <dbReference type="Pfam" id="PF00768"/>
    </source>
</evidence>
<feature type="compositionally biased region" description="Low complexity" evidence="8">
    <location>
        <begin position="21"/>
        <end position="77"/>
    </location>
</feature>
<dbReference type="Pfam" id="PF00768">
    <property type="entry name" value="Peptidase_S11"/>
    <property type="match status" value="1"/>
</dbReference>
<gene>
    <name evidence="10" type="primary">pbpG</name>
    <name evidence="10" type="ORF">IXC47_00505</name>
</gene>
<keyword evidence="2" id="KW-0732">Signal</keyword>
<dbReference type="EMBL" id="JADOEL010000001">
    <property type="protein sequence ID" value="MBF8176155.1"/>
    <property type="molecule type" value="Genomic_DNA"/>
</dbReference>
<dbReference type="PANTHER" id="PTHR21581">
    <property type="entry name" value="D-ALANYL-D-ALANINE CARBOXYPEPTIDASE"/>
    <property type="match status" value="1"/>
</dbReference>
<dbReference type="InterPro" id="IPR012338">
    <property type="entry name" value="Beta-lactam/transpept-like"/>
</dbReference>
<dbReference type="SUPFAM" id="SSF56601">
    <property type="entry name" value="beta-lactamase/transpeptidase-like"/>
    <property type="match status" value="1"/>
</dbReference>
<protein>
    <submittedName>
        <fullName evidence="10">D-alanyl-D-alanine endopeptidase</fullName>
        <ecNumber evidence="10">3.4.21.-</ecNumber>
    </submittedName>
</protein>
<keyword evidence="6" id="KW-0961">Cell wall biogenesis/degradation</keyword>
<dbReference type="PRINTS" id="PR00725">
    <property type="entry name" value="DADACBPTASE1"/>
</dbReference>
<keyword evidence="3 10" id="KW-0378">Hydrolase</keyword>
<dbReference type="InterPro" id="IPR001967">
    <property type="entry name" value="Peptidase_S11_N"/>
</dbReference>
<feature type="compositionally biased region" description="Polar residues" evidence="8">
    <location>
        <begin position="78"/>
        <end position="89"/>
    </location>
</feature>
<accession>A0ABS0EMS7</accession>
<dbReference type="Gene3D" id="3.40.710.10">
    <property type="entry name" value="DD-peptidase/beta-lactamase superfamily"/>
    <property type="match status" value="1"/>
</dbReference>
<proteinExistence type="inferred from homology"/>
<dbReference type="InterPro" id="IPR018044">
    <property type="entry name" value="Peptidase_S11"/>
</dbReference>
<organism evidence="10 11">
    <name type="scientific">Herminiimonas contaminans</name>
    <dbReference type="NCBI Taxonomy" id="1111140"/>
    <lineage>
        <taxon>Bacteria</taxon>
        <taxon>Pseudomonadati</taxon>
        <taxon>Pseudomonadota</taxon>
        <taxon>Betaproteobacteria</taxon>
        <taxon>Burkholderiales</taxon>
        <taxon>Oxalobacteraceae</taxon>
        <taxon>Herminiimonas</taxon>
    </lineage>
</organism>
<keyword evidence="5" id="KW-0573">Peptidoglycan synthesis</keyword>
<evidence type="ECO:0000256" key="2">
    <source>
        <dbReference type="ARBA" id="ARBA00022729"/>
    </source>
</evidence>
<evidence type="ECO:0000256" key="6">
    <source>
        <dbReference type="ARBA" id="ARBA00023316"/>
    </source>
</evidence>
<evidence type="ECO:0000256" key="7">
    <source>
        <dbReference type="RuleBase" id="RU004016"/>
    </source>
</evidence>
<sequence length="397" mass="42214">MGILFSSFIVFNAPTALAKEPSSAATKKSAAKKAAPAKTASKAPAKTASKKTAASSKSAASSKKTAAPKSTAKASSKNTKQARNTTSLNSNEKLVKKEVVVRGKKKVIYQRVAKPVMTVVPPVLTAGDIAGLNMTRDSLALASNVALVLDQSTSAVLFEKNANVTLPIASITKLMTGLVVVEAQQDMNEILEVTDEDIDREKNSSSRLRVGSQLSRANMLHIALMSSENRAASALGRHYPGGIRAFVAAMNAKARALGMSGTHYVDSTGLSSNNVASAADLAKLVIAASNHSILRQYSTDTKYVVEPGGRALQYANSNRLVNNPDWEIGIQKTGYISEAGRCLVMQANINGRPIVMIFLDSKGKLSRLGDAARIRKWLETQHPQPQNIAGKRRAVES</sequence>
<evidence type="ECO:0000256" key="5">
    <source>
        <dbReference type="ARBA" id="ARBA00022984"/>
    </source>
</evidence>
<evidence type="ECO:0000256" key="8">
    <source>
        <dbReference type="SAM" id="MobiDB-lite"/>
    </source>
</evidence>
<keyword evidence="4" id="KW-0133">Cell shape</keyword>
<evidence type="ECO:0000313" key="10">
    <source>
        <dbReference type="EMBL" id="MBF8176155.1"/>
    </source>
</evidence>
<dbReference type="Proteomes" id="UP000657372">
    <property type="component" value="Unassembled WGS sequence"/>
</dbReference>
<dbReference type="EC" id="3.4.21.-" evidence="10"/>
<feature type="region of interest" description="Disordered" evidence="8">
    <location>
        <begin position="18"/>
        <end position="89"/>
    </location>
</feature>
<evidence type="ECO:0000256" key="3">
    <source>
        <dbReference type="ARBA" id="ARBA00022801"/>
    </source>
</evidence>
<dbReference type="GO" id="GO:0016787">
    <property type="term" value="F:hydrolase activity"/>
    <property type="evidence" value="ECO:0007669"/>
    <property type="project" value="UniProtKB-KW"/>
</dbReference>